<evidence type="ECO:0000313" key="3">
    <source>
        <dbReference type="Proteomes" id="UP001519887"/>
    </source>
</evidence>
<dbReference type="Proteomes" id="UP001519887">
    <property type="component" value="Unassembled WGS sequence"/>
</dbReference>
<dbReference type="EMBL" id="JAHZIK010000464">
    <property type="protein sequence ID" value="MBW7455948.1"/>
    <property type="molecule type" value="Genomic_DNA"/>
</dbReference>
<evidence type="ECO:0000313" key="2">
    <source>
        <dbReference type="EMBL" id="MBW7455948.1"/>
    </source>
</evidence>
<organism evidence="2 3">
    <name type="scientific">Paenibacillus sepulcri</name>
    <dbReference type="NCBI Taxonomy" id="359917"/>
    <lineage>
        <taxon>Bacteria</taxon>
        <taxon>Bacillati</taxon>
        <taxon>Bacillota</taxon>
        <taxon>Bacilli</taxon>
        <taxon>Bacillales</taxon>
        <taxon>Paenibacillaceae</taxon>
        <taxon>Paenibacillus</taxon>
    </lineage>
</organism>
<protein>
    <submittedName>
        <fullName evidence="2">Spore germination protein GerPC</fullName>
    </submittedName>
</protein>
<dbReference type="InterPro" id="IPR019673">
    <property type="entry name" value="Spore_germination_GerPC"/>
</dbReference>
<feature type="coiled-coil region" evidence="1">
    <location>
        <begin position="22"/>
        <end position="56"/>
    </location>
</feature>
<keyword evidence="1" id="KW-0175">Coiled coil</keyword>
<keyword evidence="3" id="KW-1185">Reference proteome</keyword>
<comment type="caution">
    <text evidence="2">The sequence shown here is derived from an EMBL/GenBank/DDBJ whole genome shotgun (WGS) entry which is preliminary data.</text>
</comment>
<gene>
    <name evidence="2" type="ORF">K0U00_18120</name>
</gene>
<reference evidence="2 3" key="1">
    <citation type="submission" date="2021-07" db="EMBL/GenBank/DDBJ databases">
        <title>Paenibacillus radiodurans sp. nov., isolated from the southeastern edge of Tengger Desert.</title>
        <authorList>
            <person name="Zhang G."/>
        </authorList>
    </citation>
    <scope>NUCLEOTIDE SEQUENCE [LARGE SCALE GENOMIC DNA]</scope>
    <source>
        <strain evidence="2 3">CCM 7311</strain>
    </source>
</reference>
<accession>A0ABS7C4V6</accession>
<proteinExistence type="predicted"/>
<dbReference type="Pfam" id="PF10737">
    <property type="entry name" value="GerPC"/>
    <property type="match status" value="2"/>
</dbReference>
<sequence>MQSYNEPAYSPQQVWMAWSQRVQQLHIRLEAQQAAIDSLSKQVESLNERLKSAETKPQYHIDRMEYHFDQLKVEKLDGTLNIGMTPPSEEKMKEIGQLVIPGAPSPAAVPPASAFTSDNGALPLGDVNDQALSGPNQFPSAFASGAPDATMPGPPYPEIRRDIDFYLSTRAPVILSQLEASYGITLDPFHRKLIVEDIRKQMSPRIQYYINVALPKGKTNDQNPPQITDELKSDIIQKTTRDIDAALQSYVTSLASQATNKNE</sequence>
<evidence type="ECO:0000256" key="1">
    <source>
        <dbReference type="SAM" id="Coils"/>
    </source>
</evidence>
<name>A0ABS7C4V6_9BACL</name>
<dbReference type="RefSeq" id="WP_210039945.1">
    <property type="nucleotide sequence ID" value="NZ_JBHLVU010000008.1"/>
</dbReference>